<organism evidence="2 3">
    <name type="scientific">Comamonas koreensis</name>
    <dbReference type="NCBI Taxonomy" id="160825"/>
    <lineage>
        <taxon>Bacteria</taxon>
        <taxon>Pseudomonadati</taxon>
        <taxon>Pseudomonadota</taxon>
        <taxon>Betaproteobacteria</taxon>
        <taxon>Burkholderiales</taxon>
        <taxon>Comamonadaceae</taxon>
        <taxon>Comamonas</taxon>
    </lineage>
</organism>
<feature type="transmembrane region" description="Helical" evidence="1">
    <location>
        <begin position="53"/>
        <end position="70"/>
    </location>
</feature>
<keyword evidence="1" id="KW-1133">Transmembrane helix</keyword>
<keyword evidence="3" id="KW-1185">Reference proteome</keyword>
<feature type="transmembrane region" description="Helical" evidence="1">
    <location>
        <begin position="82"/>
        <end position="101"/>
    </location>
</feature>
<dbReference type="Proteomes" id="UP001199260">
    <property type="component" value="Unassembled WGS sequence"/>
</dbReference>
<evidence type="ECO:0000313" key="3">
    <source>
        <dbReference type="Proteomes" id="UP001199260"/>
    </source>
</evidence>
<feature type="transmembrane region" description="Helical" evidence="1">
    <location>
        <begin position="12"/>
        <end position="33"/>
    </location>
</feature>
<name>A0AAW4Y0H2_9BURK</name>
<dbReference type="EMBL" id="JAJNCT010000036">
    <property type="protein sequence ID" value="MCD2168012.1"/>
    <property type="molecule type" value="Genomic_DNA"/>
</dbReference>
<feature type="transmembrane region" description="Helical" evidence="1">
    <location>
        <begin position="133"/>
        <end position="151"/>
    </location>
</feature>
<evidence type="ECO:0000256" key="1">
    <source>
        <dbReference type="SAM" id="Phobius"/>
    </source>
</evidence>
<dbReference type="RefSeq" id="WP_230781055.1">
    <property type="nucleotide sequence ID" value="NZ_JAJNCT010000036.1"/>
</dbReference>
<sequence length="168" mass="18218">MRPDNRPLSPWLHLEVTATFTFMLAYAAGVYFHAATASLSDAYQPGLDNVKRYVQPGIALWLLPLIAYGWKSVQLAKIAQRCALLGVACCALLYAFCRLHSPEAGIPWVAPADRTLASTVHRSLFCPSFSNRSLGSIAGSAILAAMAWLLGTSIERKLKQRASGTPRG</sequence>
<dbReference type="AlphaFoldDB" id="A0AAW4Y0H2"/>
<accession>A0AAW4Y0H2</accession>
<protein>
    <submittedName>
        <fullName evidence="2">Uncharacterized protein</fullName>
    </submittedName>
</protein>
<keyword evidence="1" id="KW-0472">Membrane</keyword>
<evidence type="ECO:0000313" key="2">
    <source>
        <dbReference type="EMBL" id="MCD2168012.1"/>
    </source>
</evidence>
<keyword evidence="1" id="KW-0812">Transmembrane</keyword>
<gene>
    <name evidence="2" type="ORF">LPW39_23085</name>
</gene>
<proteinExistence type="predicted"/>
<reference evidence="2 3" key="1">
    <citation type="submission" date="2021-11" db="EMBL/GenBank/DDBJ databases">
        <title>Genome sequence.</title>
        <authorList>
            <person name="Sun Q."/>
        </authorList>
    </citation>
    <scope>NUCLEOTIDE SEQUENCE [LARGE SCALE GENOMIC DNA]</scope>
    <source>
        <strain evidence="2 3">KCTC 12005</strain>
    </source>
</reference>
<comment type="caution">
    <text evidence="2">The sequence shown here is derived from an EMBL/GenBank/DDBJ whole genome shotgun (WGS) entry which is preliminary data.</text>
</comment>